<gene>
    <name evidence="3" type="primary">LOC111012355</name>
</gene>
<feature type="signal peptide" evidence="1">
    <location>
        <begin position="1"/>
        <end position="21"/>
    </location>
</feature>
<dbReference type="PANTHER" id="PTHR34537:SF1">
    <property type="entry name" value="OS08G0459300 PROTEIN"/>
    <property type="match status" value="1"/>
</dbReference>
<dbReference type="OrthoDB" id="742600at2759"/>
<feature type="chain" id="PRO_5027109437" evidence="1">
    <location>
        <begin position="22"/>
        <end position="227"/>
    </location>
</feature>
<dbReference type="Proteomes" id="UP000504603">
    <property type="component" value="Unplaced"/>
</dbReference>
<dbReference type="InterPro" id="IPR035940">
    <property type="entry name" value="CAP_sf"/>
</dbReference>
<keyword evidence="1" id="KW-0732">Signal</keyword>
<dbReference type="PANTHER" id="PTHR34537">
    <property type="entry name" value="OS08G0459300 PROTEIN"/>
    <property type="match status" value="1"/>
</dbReference>
<proteinExistence type="predicted"/>
<keyword evidence="2" id="KW-1185">Reference proteome</keyword>
<evidence type="ECO:0000313" key="2">
    <source>
        <dbReference type="Proteomes" id="UP000504603"/>
    </source>
</evidence>
<evidence type="ECO:0000313" key="3">
    <source>
        <dbReference type="RefSeq" id="XP_022142177.1"/>
    </source>
</evidence>
<dbReference type="KEGG" id="mcha:111012355"/>
<dbReference type="RefSeq" id="XP_022142177.1">
    <property type="nucleotide sequence ID" value="XM_022286485.1"/>
</dbReference>
<sequence>MATKILWFLLFFALFVSVFSATDFAANVTDNPADKLVVVLNKNRTAHKLAALKDNPGLACLALQYIKAYQGKCGEVGGPDGMKPPNSAFAETFAPNCGVVVSSLSPITGRLLGCQSKYVHAPEAFSDVLMLNDKSLEILYHKNHTEVGAAVTGTDGGSPYFWCVLFSNGSISNSFAFEGGVAKLTRPGCYSGANDQCSGADSQFSTTNHILLLALTSLVAMAYALGV</sequence>
<organism evidence="2 3">
    <name type="scientific">Momordica charantia</name>
    <name type="common">Bitter gourd</name>
    <name type="synonym">Balsam pear</name>
    <dbReference type="NCBI Taxonomy" id="3673"/>
    <lineage>
        <taxon>Eukaryota</taxon>
        <taxon>Viridiplantae</taxon>
        <taxon>Streptophyta</taxon>
        <taxon>Embryophyta</taxon>
        <taxon>Tracheophyta</taxon>
        <taxon>Spermatophyta</taxon>
        <taxon>Magnoliopsida</taxon>
        <taxon>eudicotyledons</taxon>
        <taxon>Gunneridae</taxon>
        <taxon>Pentapetalae</taxon>
        <taxon>rosids</taxon>
        <taxon>fabids</taxon>
        <taxon>Cucurbitales</taxon>
        <taxon>Cucurbitaceae</taxon>
        <taxon>Momordiceae</taxon>
        <taxon>Momordica</taxon>
    </lineage>
</organism>
<name>A0A6J1CM03_MOMCH</name>
<accession>A0A6J1CM03</accession>
<evidence type="ECO:0000256" key="1">
    <source>
        <dbReference type="SAM" id="SignalP"/>
    </source>
</evidence>
<dbReference type="SUPFAM" id="SSF55797">
    <property type="entry name" value="PR-1-like"/>
    <property type="match status" value="1"/>
</dbReference>
<protein>
    <submittedName>
        <fullName evidence="3">Uncharacterized protein LOC111012355</fullName>
    </submittedName>
</protein>
<reference evidence="3" key="1">
    <citation type="submission" date="2025-08" db="UniProtKB">
        <authorList>
            <consortium name="RefSeq"/>
        </authorList>
    </citation>
    <scope>IDENTIFICATION</scope>
    <source>
        <strain evidence="3">OHB3-1</strain>
    </source>
</reference>
<dbReference type="AlphaFoldDB" id="A0A6J1CM03"/>
<dbReference type="GeneID" id="111012355"/>